<dbReference type="AlphaFoldDB" id="A0A0K8VHH0"/>
<evidence type="ECO:0000256" key="3">
    <source>
        <dbReference type="ARBA" id="ARBA00022525"/>
    </source>
</evidence>
<dbReference type="GO" id="GO:0008083">
    <property type="term" value="F:growth factor activity"/>
    <property type="evidence" value="ECO:0007669"/>
    <property type="project" value="UniProtKB-KW"/>
</dbReference>
<evidence type="ECO:0000313" key="10">
    <source>
        <dbReference type="EMBL" id="JAI38297.1"/>
    </source>
</evidence>
<evidence type="ECO:0000256" key="2">
    <source>
        <dbReference type="ARBA" id="ARBA00006656"/>
    </source>
</evidence>
<evidence type="ECO:0000256" key="4">
    <source>
        <dbReference type="ARBA" id="ARBA00023030"/>
    </source>
</evidence>
<evidence type="ECO:0000259" key="8">
    <source>
        <dbReference type="PROSITE" id="PS51362"/>
    </source>
</evidence>
<dbReference type="PROSITE" id="PS00250">
    <property type="entry name" value="TGF_BETA_1"/>
    <property type="match status" value="1"/>
</dbReference>
<dbReference type="SMART" id="SM00204">
    <property type="entry name" value="TGFB"/>
    <property type="match status" value="1"/>
</dbReference>
<evidence type="ECO:0000313" key="9">
    <source>
        <dbReference type="EMBL" id="JAI25433.1"/>
    </source>
</evidence>
<dbReference type="PANTHER" id="PTHR11848:SF119">
    <property type="entry name" value="TGF-BETA FAMILY PROFILE DOMAIN-CONTAINING PROTEIN"/>
    <property type="match status" value="1"/>
</dbReference>
<feature type="region of interest" description="Disordered" evidence="7">
    <location>
        <begin position="427"/>
        <end position="455"/>
    </location>
</feature>
<evidence type="ECO:0000256" key="6">
    <source>
        <dbReference type="RuleBase" id="RU000354"/>
    </source>
</evidence>
<dbReference type="InterPro" id="IPR029034">
    <property type="entry name" value="Cystine-knot_cytokine"/>
</dbReference>
<dbReference type="CDD" id="cd13755">
    <property type="entry name" value="TGF_beta_maverick"/>
    <property type="match status" value="1"/>
</dbReference>
<dbReference type="Gene3D" id="2.60.120.970">
    <property type="match status" value="1"/>
</dbReference>
<evidence type="ECO:0000256" key="5">
    <source>
        <dbReference type="ARBA" id="ARBA00023157"/>
    </source>
</evidence>
<dbReference type="PROSITE" id="PS51362">
    <property type="entry name" value="TGF_BETA_2"/>
    <property type="match status" value="1"/>
</dbReference>
<comment type="similarity">
    <text evidence="2 6">Belongs to the TGF-beta family.</text>
</comment>
<organism evidence="10">
    <name type="scientific">Bactrocera latifrons</name>
    <name type="common">Malaysian fruit fly</name>
    <name type="synonym">Chaetodacus latifrons</name>
    <dbReference type="NCBI Taxonomy" id="174628"/>
    <lineage>
        <taxon>Eukaryota</taxon>
        <taxon>Metazoa</taxon>
        <taxon>Ecdysozoa</taxon>
        <taxon>Arthropoda</taxon>
        <taxon>Hexapoda</taxon>
        <taxon>Insecta</taxon>
        <taxon>Pterygota</taxon>
        <taxon>Neoptera</taxon>
        <taxon>Endopterygota</taxon>
        <taxon>Diptera</taxon>
        <taxon>Brachycera</taxon>
        <taxon>Muscomorpha</taxon>
        <taxon>Tephritoidea</taxon>
        <taxon>Tephritidae</taxon>
        <taxon>Bactrocera</taxon>
        <taxon>Bactrocera</taxon>
    </lineage>
</organism>
<proteinExistence type="inferred from homology"/>
<evidence type="ECO:0000256" key="7">
    <source>
        <dbReference type="SAM" id="MobiDB-lite"/>
    </source>
</evidence>
<dbReference type="EMBL" id="GDHF01026881">
    <property type="protein sequence ID" value="JAI25433.1"/>
    <property type="molecule type" value="Transcribed_RNA"/>
</dbReference>
<dbReference type="PANTHER" id="PTHR11848">
    <property type="entry name" value="TGF-BETA FAMILY"/>
    <property type="match status" value="1"/>
</dbReference>
<accession>A0A0K8VHH0</accession>
<dbReference type="InterPro" id="IPR015615">
    <property type="entry name" value="TGF-beta-rel"/>
</dbReference>
<feature type="compositionally biased region" description="Polar residues" evidence="7">
    <location>
        <begin position="427"/>
        <end position="437"/>
    </location>
</feature>
<dbReference type="FunFam" id="2.10.90.10:FF:000058">
    <property type="entry name" value="Maverick"/>
    <property type="match status" value="1"/>
</dbReference>
<feature type="compositionally biased region" description="Polar residues" evidence="7">
    <location>
        <begin position="446"/>
        <end position="455"/>
    </location>
</feature>
<dbReference type="Gene3D" id="2.10.90.10">
    <property type="entry name" value="Cystine-knot cytokines"/>
    <property type="match status" value="1"/>
</dbReference>
<feature type="region of interest" description="Disordered" evidence="7">
    <location>
        <begin position="653"/>
        <end position="673"/>
    </location>
</feature>
<keyword evidence="4 6" id="KW-0339">Growth factor</keyword>
<dbReference type="GeneID" id="108970974"/>
<protein>
    <submittedName>
        <fullName evidence="10">Bone morphogenetic protein 4</fullName>
    </submittedName>
</protein>
<keyword evidence="3" id="KW-0964">Secreted</keyword>
<dbReference type="GO" id="GO:0005615">
    <property type="term" value="C:extracellular space"/>
    <property type="evidence" value="ECO:0007669"/>
    <property type="project" value="TreeGrafter"/>
</dbReference>
<dbReference type="CTD" id="43804"/>
<gene>
    <name evidence="10" type="primary">BMP4_0</name>
    <name evidence="9" type="synonym">BMP4_1</name>
    <name evidence="10" type="ORF">c0_g2_i1</name>
    <name evidence="9" type="ORF">c0_g2_i2</name>
</gene>
<dbReference type="GO" id="GO:0005125">
    <property type="term" value="F:cytokine activity"/>
    <property type="evidence" value="ECO:0007669"/>
    <property type="project" value="TreeGrafter"/>
</dbReference>
<comment type="subcellular location">
    <subcellularLocation>
        <location evidence="1">Secreted</location>
    </subcellularLocation>
</comment>
<feature type="domain" description="TGF-beta family profile" evidence="8">
    <location>
        <begin position="815"/>
        <end position="934"/>
    </location>
</feature>
<keyword evidence="5" id="KW-1015">Disulfide bond</keyword>
<dbReference type="EMBL" id="GDHF01014017">
    <property type="protein sequence ID" value="JAI38297.1"/>
    <property type="molecule type" value="Transcribed_RNA"/>
</dbReference>
<dbReference type="InterPro" id="IPR001839">
    <property type="entry name" value="TGF-b_C"/>
</dbReference>
<name>A0A0K8VHH0_BACLA</name>
<dbReference type="Pfam" id="PF00019">
    <property type="entry name" value="TGF_beta"/>
    <property type="match status" value="1"/>
</dbReference>
<evidence type="ECO:0000256" key="1">
    <source>
        <dbReference type="ARBA" id="ARBA00004613"/>
    </source>
</evidence>
<sequence>MNTSSSSTVLSLEFARMMLKRREKGLKMKAIAAQSTVSYGLAQQPIFLHTEILNTSKNAYDLFAAKMWQLSNAAIYSKYNRRRQTPIQQNVCGDDGDVGKNGCVCDYKTPCNRQKLRQNILNSKCMQHRKLKQIRSSKQTTSLQYRPNIDGVAATFETALEVELVAAQEIAINGSVDQTSTATMRSDTSAYICADADIRTTAKNELASTLLSKEALFHTNVNATCSHAMIPSTLKIGKPIKITTTLKTSFLSLVRNAFFMIALILTVLTLQRASGQYLLSIAATTAAATATTTRTARDMGATTTIPVSSTTVKNMFDITETNNFNDIQPREPQKIKIKRHDSAQKQKKSYVVRKNNHLSHFSRVSAAKQQNANSQIQFSKLIYNNYKKRKFFNEEQVEVKKIIPLQQRRRSKRSTVESIVTQLKSNNTESDINSNRNSKNHRTFKSELSGNSNITTNRYNNKFTVEDSNQKTHSANDQKLLKLVMDGLGLEQLPNMKKINISQREYVTKYREYLRRVHDRKRRELAQSTYAIGNKAKQELESAPLRIVSIAPNVMRYETYLRRKRNTQTFLDFPNTKDQVTDAEAVSNNFVLPRQQRKNNRKFRQKQTTMILHFAVETNAAQLQPGDVEEANIRLMIIYSSALAVKPNKKKQKYKNRSCGNSVEKSGMDHANATTTNDKQKHILNFKVYQRLGNGKRMCLDSSKVNIEIDQSRKHDTNSQWVQFDVTKAVEAWIREERSNLGLEVQCDNCQSAGARILNDMSSSTNVDDGAQLMPILNIIGHLGVSYKEIRSNKHSSSVENPHHYHNMATFSNGQQRPSSTIDKLSCHKLNQRCCRHTMEVIFKEIKGFEFIIQPKVFDAGYCHGRCPPRYNPAHHHAVLQSLIWKQNHERAPRPCCAPSKLVELEVLHVDEKNSEKLKISTWTDMRVVECACS</sequence>
<dbReference type="OrthoDB" id="5949851at2759"/>
<dbReference type="InterPro" id="IPR017948">
    <property type="entry name" value="TGFb_CS"/>
</dbReference>
<reference evidence="10" key="1">
    <citation type="submission" date="2015-06" db="EMBL/GenBank/DDBJ databases">
        <authorList>
            <person name="Hoefler B.C."/>
            <person name="Straight P.D."/>
        </authorList>
    </citation>
    <scope>NUCLEOTIDE SEQUENCE</scope>
</reference>
<dbReference type="SUPFAM" id="SSF57501">
    <property type="entry name" value="Cystine-knot cytokines"/>
    <property type="match status" value="1"/>
</dbReference>